<accession>A0A543CUI7</accession>
<evidence type="ECO:0000313" key="1">
    <source>
        <dbReference type="EMBL" id="TQM00721.1"/>
    </source>
</evidence>
<dbReference type="SUPFAM" id="SSF53850">
    <property type="entry name" value="Periplasmic binding protein-like II"/>
    <property type="match status" value="1"/>
</dbReference>
<dbReference type="RefSeq" id="WP_185792483.1">
    <property type="nucleotide sequence ID" value="NZ_VFOZ01000001.1"/>
</dbReference>
<dbReference type="Proteomes" id="UP000316096">
    <property type="component" value="Unassembled WGS sequence"/>
</dbReference>
<dbReference type="AlphaFoldDB" id="A0A543CUI7"/>
<reference evidence="1 2" key="1">
    <citation type="submission" date="2019-06" db="EMBL/GenBank/DDBJ databases">
        <title>Sequencing the genomes of 1000 actinobacteria strains.</title>
        <authorList>
            <person name="Klenk H.-P."/>
        </authorList>
    </citation>
    <scope>NUCLEOTIDE SEQUENCE [LARGE SCALE GENOMIC DNA]</scope>
    <source>
        <strain evidence="1 2">DSM 102200</strain>
    </source>
</reference>
<protein>
    <submittedName>
        <fullName evidence="1">Carbohydrate ABC transporter substrate-binding protein (CUT1 family)</fullName>
    </submittedName>
</protein>
<dbReference type="InterPro" id="IPR006059">
    <property type="entry name" value="SBP"/>
</dbReference>
<organism evidence="1 2">
    <name type="scientific">Actinoallomurus bryophytorum</name>
    <dbReference type="NCBI Taxonomy" id="1490222"/>
    <lineage>
        <taxon>Bacteria</taxon>
        <taxon>Bacillati</taxon>
        <taxon>Actinomycetota</taxon>
        <taxon>Actinomycetes</taxon>
        <taxon>Streptosporangiales</taxon>
        <taxon>Thermomonosporaceae</taxon>
        <taxon>Actinoallomurus</taxon>
    </lineage>
</organism>
<gene>
    <name evidence="1" type="ORF">FB559_6441</name>
</gene>
<dbReference type="EMBL" id="VFOZ01000001">
    <property type="protein sequence ID" value="TQM00721.1"/>
    <property type="molecule type" value="Genomic_DNA"/>
</dbReference>
<keyword evidence="2" id="KW-1185">Reference proteome</keyword>
<evidence type="ECO:0000313" key="2">
    <source>
        <dbReference type="Proteomes" id="UP000316096"/>
    </source>
</evidence>
<sequence length="437" mass="47532">MFHKPRGVRRGGGRRFRAFAVPLVLALALGACGGGSGSDGKVHLTMTWWGSDTRHTTTKKLIALYEKSHPNVVISPTYTGWDDYWDRLATTVAGGNTPDIIQQDFRYVHEYADRGALADLTRYMPSVIDDSQLDKPALSTGRLDGKTYAIPTGVNAFALVVNPTLVKQAGVTLPDDKKWSWDDFVNTAAKITMGSKGAFHGTEDMGYYDGGLQVFARQQGEDLFTPDGKPGMSTSTLTAWFNMIVKMRDTKAEPSASVTHETWSAGIDQSLLATNKGASSFWWTNQLGALSTDSKAPLELLRMPGESQATKPGTFLKPAMFWSLSGRSKHPKDAAQFINFLINDPEAAKLQLSDRGLPINTRLRAQITGELSPADQKSASFVKEIAPGLAPPPALPPKGAGDVEKILSRINEEVLFNRVSVPKAVQEYLDQVKSATS</sequence>
<dbReference type="Pfam" id="PF13416">
    <property type="entry name" value="SBP_bac_8"/>
    <property type="match status" value="1"/>
</dbReference>
<dbReference type="Gene3D" id="3.40.190.10">
    <property type="entry name" value="Periplasmic binding protein-like II"/>
    <property type="match status" value="2"/>
</dbReference>
<dbReference type="InterPro" id="IPR050490">
    <property type="entry name" value="Bact_solute-bd_prot1"/>
</dbReference>
<dbReference type="PROSITE" id="PS51257">
    <property type="entry name" value="PROKAR_LIPOPROTEIN"/>
    <property type="match status" value="1"/>
</dbReference>
<name>A0A543CUI7_9ACTN</name>
<proteinExistence type="predicted"/>
<dbReference type="PANTHER" id="PTHR43649:SF11">
    <property type="entry name" value="ABC TRANSPORTER SUBSTRATE-BINDING PROTEIN YESO-RELATED"/>
    <property type="match status" value="1"/>
</dbReference>
<dbReference type="PANTHER" id="PTHR43649">
    <property type="entry name" value="ARABINOSE-BINDING PROTEIN-RELATED"/>
    <property type="match status" value="1"/>
</dbReference>
<comment type="caution">
    <text evidence="1">The sequence shown here is derived from an EMBL/GenBank/DDBJ whole genome shotgun (WGS) entry which is preliminary data.</text>
</comment>